<keyword evidence="4" id="KW-1185">Reference proteome</keyword>
<dbReference type="Pfam" id="PF07687">
    <property type="entry name" value="M20_dimer"/>
    <property type="match status" value="1"/>
</dbReference>
<organism evidence="3 4">
    <name type="scientific">Streptomyces cinnabarinus</name>
    <dbReference type="NCBI Taxonomy" id="67287"/>
    <lineage>
        <taxon>Bacteria</taxon>
        <taxon>Bacillati</taxon>
        <taxon>Actinomycetota</taxon>
        <taxon>Actinomycetes</taxon>
        <taxon>Kitasatosporales</taxon>
        <taxon>Streptomycetaceae</taxon>
        <taxon>Streptomyces</taxon>
    </lineage>
</organism>
<dbReference type="EMBL" id="CP114413">
    <property type="protein sequence ID" value="WAZ19745.1"/>
    <property type="molecule type" value="Genomic_DNA"/>
</dbReference>
<protein>
    <recommendedName>
        <fullName evidence="1">Peptidase M20 domain-containing protein 2</fullName>
    </recommendedName>
</protein>
<dbReference type="Gene3D" id="3.30.70.360">
    <property type="match status" value="1"/>
</dbReference>
<reference evidence="3" key="1">
    <citation type="submission" date="2022-12" db="EMBL/GenBank/DDBJ databases">
        <authorList>
            <person name="Ruckert C."/>
            <person name="Busche T."/>
            <person name="Kalinowski J."/>
            <person name="Wittmann C."/>
        </authorList>
    </citation>
    <scope>NUCLEOTIDE SEQUENCE</scope>
    <source>
        <strain evidence="3">DSM 40467</strain>
    </source>
</reference>
<dbReference type="SUPFAM" id="SSF55031">
    <property type="entry name" value="Bacterial exopeptidase dimerisation domain"/>
    <property type="match status" value="1"/>
</dbReference>
<evidence type="ECO:0000256" key="1">
    <source>
        <dbReference type="PIRNR" id="PIRNR037226"/>
    </source>
</evidence>
<dbReference type="InterPro" id="IPR002933">
    <property type="entry name" value="Peptidase_M20"/>
</dbReference>
<dbReference type="NCBIfam" id="TIGR01891">
    <property type="entry name" value="amidohydrolases"/>
    <property type="match status" value="1"/>
</dbReference>
<dbReference type="Proteomes" id="UP001164439">
    <property type="component" value="Chromosome"/>
</dbReference>
<feature type="domain" description="Peptidase M20 dimerisation" evidence="2">
    <location>
        <begin position="172"/>
        <end position="267"/>
    </location>
</feature>
<dbReference type="PANTHER" id="PTHR30575:SF0">
    <property type="entry name" value="XAA-ARG DIPEPTIDASE"/>
    <property type="match status" value="1"/>
</dbReference>
<name>A0ABY7K7Y3_9ACTN</name>
<gene>
    <name evidence="3" type="ORF">STRCI_000822</name>
</gene>
<dbReference type="PANTHER" id="PTHR30575">
    <property type="entry name" value="PEPTIDASE M20"/>
    <property type="match status" value="1"/>
</dbReference>
<evidence type="ECO:0000313" key="3">
    <source>
        <dbReference type="EMBL" id="WAZ19745.1"/>
    </source>
</evidence>
<comment type="similarity">
    <text evidence="1">Belongs to the peptidase M20A family.</text>
</comment>
<dbReference type="PIRSF" id="PIRSF037226">
    <property type="entry name" value="Amidohydrolase_ACY1L2_prd"/>
    <property type="match status" value="1"/>
</dbReference>
<dbReference type="InterPro" id="IPR052030">
    <property type="entry name" value="Peptidase_M20/M20A_hydrolases"/>
</dbReference>
<accession>A0ABY7K7Y3</accession>
<evidence type="ECO:0000313" key="4">
    <source>
        <dbReference type="Proteomes" id="UP001164439"/>
    </source>
</evidence>
<dbReference type="InterPro" id="IPR011650">
    <property type="entry name" value="Peptidase_M20_dimer"/>
</dbReference>
<dbReference type="SUPFAM" id="SSF53187">
    <property type="entry name" value="Zn-dependent exopeptidases"/>
    <property type="match status" value="1"/>
</dbReference>
<dbReference type="RefSeq" id="WP_269657437.1">
    <property type="nucleotide sequence ID" value="NZ_CP114413.1"/>
</dbReference>
<proteinExistence type="inferred from homology"/>
<dbReference type="InterPro" id="IPR036264">
    <property type="entry name" value="Bact_exopeptidase_dim_dom"/>
</dbReference>
<dbReference type="Pfam" id="PF01546">
    <property type="entry name" value="Peptidase_M20"/>
    <property type="match status" value="1"/>
</dbReference>
<sequence>MTRTELPTLHALAVELGALRTRMEAVSLDVHARPELKFAEHHAHQVLTRWLAEAGFAVTDQVRGMDTAFVAVHEGMRPGPYVALLAEYDALPGVGHGCGHNLIAAGAVAAALAVVRALPAHPGTVAVIGTPGEEMGGAGKVRLAEAGVFEGVDAALMFHPSDRSVTTQRALAAAHLRIDFTGVSAHAAKSPWDGRSALAAAQLFLNALDSLRQFVPPTARLHGIVADGGQAPNVVPAHAAVELYVRDRTTAAAEALVERVRAAAEGAALATGTAVAVSETGPMYAERRDSAVLAERFGRAVRELGLDIAPGEPDEPAGSSDIGNLSQLLPVIHPYIRIAPPGTPAHSEAMREAAAGPFAHDRTEIAATGLARVAAELLLDGGLLAAARAEFAAGRAPA</sequence>
<dbReference type="InterPro" id="IPR017144">
    <property type="entry name" value="Xaa-Arg_dipeptidase"/>
</dbReference>
<dbReference type="InterPro" id="IPR017439">
    <property type="entry name" value="Amidohydrolase"/>
</dbReference>
<evidence type="ECO:0000259" key="2">
    <source>
        <dbReference type="Pfam" id="PF07687"/>
    </source>
</evidence>
<dbReference type="Gene3D" id="3.40.630.10">
    <property type="entry name" value="Zn peptidases"/>
    <property type="match status" value="1"/>
</dbReference>